<dbReference type="GO" id="GO:0005732">
    <property type="term" value="C:sno(s)RNA-containing ribonucleoprotein complex"/>
    <property type="evidence" value="ECO:0007669"/>
    <property type="project" value="InterPro"/>
</dbReference>
<evidence type="ECO:0000256" key="4">
    <source>
        <dbReference type="ARBA" id="ARBA00022553"/>
    </source>
</evidence>
<evidence type="ECO:0000256" key="1">
    <source>
        <dbReference type="ARBA" id="ARBA00009801"/>
    </source>
</evidence>
<dbReference type="GO" id="GO:0006364">
    <property type="term" value="P:rRNA processing"/>
    <property type="evidence" value="ECO:0007669"/>
    <property type="project" value="UniProtKB-KW"/>
</dbReference>
<keyword evidence="3 7" id="KW-0698">rRNA processing</keyword>
<dbReference type="GO" id="GO:0000493">
    <property type="term" value="P:box H/ACA snoRNP assembly"/>
    <property type="evidence" value="ECO:0007669"/>
    <property type="project" value="InterPro"/>
</dbReference>
<dbReference type="InterPro" id="IPR007504">
    <property type="entry name" value="H/ACA_rnp_Gar1/Naf1"/>
</dbReference>
<dbReference type="InterPro" id="IPR038664">
    <property type="entry name" value="Gar1/Naf1_Cbf5-bd_sf"/>
</dbReference>
<comment type="subcellular location">
    <subcellularLocation>
        <location evidence="7">Nucleus</location>
        <location evidence="7">Nucleolus</location>
    </subcellularLocation>
</comment>
<dbReference type="GO" id="GO:0005730">
    <property type="term" value="C:nucleolus"/>
    <property type="evidence" value="ECO:0007669"/>
    <property type="project" value="UniProtKB-SubCell"/>
</dbReference>
<dbReference type="AlphaFoldDB" id="A0AA38HXT1"/>
<dbReference type="PANTHER" id="PTHR31633:SF1">
    <property type="entry name" value="H_ACA RIBONUCLEOPROTEIN COMPLEX NON-CORE SUBUNIT NAF1"/>
    <property type="match status" value="1"/>
</dbReference>
<comment type="function">
    <text evidence="7">Required for ribosome biogenesis. Part of a complex which catalyzes pseudouridylation of rRNA. This involves the isomerization of uridine such that the ribose is subsequently attached to C5, instead of the normal N1. Pseudouridine ("psi") residues may serve to stabilize the conformation of rRNAs.</text>
</comment>
<organism evidence="9 10">
    <name type="scientific">Zophobas morio</name>
    <dbReference type="NCBI Taxonomy" id="2755281"/>
    <lineage>
        <taxon>Eukaryota</taxon>
        <taxon>Metazoa</taxon>
        <taxon>Ecdysozoa</taxon>
        <taxon>Arthropoda</taxon>
        <taxon>Hexapoda</taxon>
        <taxon>Insecta</taxon>
        <taxon>Pterygota</taxon>
        <taxon>Neoptera</taxon>
        <taxon>Endopterygota</taxon>
        <taxon>Coleoptera</taxon>
        <taxon>Polyphaga</taxon>
        <taxon>Cucujiformia</taxon>
        <taxon>Tenebrionidae</taxon>
        <taxon>Zophobas</taxon>
    </lineage>
</organism>
<comment type="similarity">
    <text evidence="7">Belongs to the GAR1 family.</text>
</comment>
<dbReference type="InterPro" id="IPR009000">
    <property type="entry name" value="Transl_B-barrel_sf"/>
</dbReference>
<evidence type="ECO:0000256" key="7">
    <source>
        <dbReference type="RuleBase" id="RU364004"/>
    </source>
</evidence>
<evidence type="ECO:0000313" key="10">
    <source>
        <dbReference type="Proteomes" id="UP001168821"/>
    </source>
</evidence>
<evidence type="ECO:0000256" key="2">
    <source>
        <dbReference type="ARBA" id="ARBA00022517"/>
    </source>
</evidence>
<accession>A0AA38HXT1</accession>
<dbReference type="Proteomes" id="UP001168821">
    <property type="component" value="Unassembled WGS sequence"/>
</dbReference>
<sequence>MVTPRTNSPDNSYTREHPERFSTAGPAGPLGYAADTQADLLLDLDLQDPSDARSYIKNKIRKIKFYHFSKKLYLLDFTVAAIPNTPAYDLDTLLFLDNGKRPLGFVFDVLGQVTSPIYAVRFNSTDDIKNLQIQIGMKVYSAPTSKHTQYVFLQQLLKMKGSDASWFGDNEVPSEFADYSDDENECFHRFGNKKLTPHVKRTHSSDSHKKFESTMNRRNLLNTKFNKYMDSYKQARLNKAKSKRAQAPHINSSVPVFDPSVPPPNLAHHMTFYHQAGTGLQMFPAEYAGMVYNPGSGSENNNTGMSQGFTPNFFMNNFVANLSQTNSANYFTNHAGNNHPGPSHE</sequence>
<dbReference type="Gene3D" id="2.40.10.230">
    <property type="entry name" value="Probable tRNA pseudouridine synthase domain"/>
    <property type="match status" value="1"/>
</dbReference>
<evidence type="ECO:0000256" key="3">
    <source>
        <dbReference type="ARBA" id="ARBA00022552"/>
    </source>
</evidence>
<gene>
    <name evidence="9" type="ORF">Zmor_023412</name>
</gene>
<keyword evidence="4" id="KW-0597">Phosphoprotein</keyword>
<comment type="subunit">
    <text evidence="7">Component of the small nucleolar ribonucleoprotein particles containing H/ACA-type snoRNAs (H/ACA snoRNPs).</text>
</comment>
<dbReference type="PANTHER" id="PTHR31633">
    <property type="entry name" value="H/ACA RIBONUCLEOPROTEIN COMPLEX NON-CORE SUBUNIT NAF1"/>
    <property type="match status" value="1"/>
</dbReference>
<dbReference type="Pfam" id="PF04410">
    <property type="entry name" value="Gar1"/>
    <property type="match status" value="1"/>
</dbReference>
<keyword evidence="2 7" id="KW-0690">Ribosome biogenesis</keyword>
<keyword evidence="6 7" id="KW-0539">Nucleus</keyword>
<evidence type="ECO:0000256" key="6">
    <source>
        <dbReference type="ARBA" id="ARBA00023242"/>
    </source>
</evidence>
<dbReference type="GO" id="GO:0003723">
    <property type="term" value="F:RNA binding"/>
    <property type="evidence" value="ECO:0007669"/>
    <property type="project" value="UniProtKB-KW"/>
</dbReference>
<keyword evidence="10" id="KW-1185">Reference proteome</keyword>
<protein>
    <recommendedName>
        <fullName evidence="7">H/ACA ribonucleoprotein complex subunit</fullName>
    </recommendedName>
</protein>
<evidence type="ECO:0000313" key="9">
    <source>
        <dbReference type="EMBL" id="KAJ3645780.1"/>
    </source>
</evidence>
<keyword evidence="7" id="KW-0687">Ribonucleoprotein</keyword>
<proteinExistence type="inferred from homology"/>
<comment type="caution">
    <text evidence="9">The sequence shown here is derived from an EMBL/GenBank/DDBJ whole genome shotgun (WGS) entry which is preliminary data.</text>
</comment>
<evidence type="ECO:0000256" key="8">
    <source>
        <dbReference type="SAM" id="MobiDB-lite"/>
    </source>
</evidence>
<evidence type="ECO:0000256" key="5">
    <source>
        <dbReference type="ARBA" id="ARBA00022884"/>
    </source>
</evidence>
<keyword evidence="5 7" id="KW-0694">RNA-binding</keyword>
<name>A0AA38HXT1_9CUCU</name>
<feature type="compositionally biased region" description="Polar residues" evidence="8">
    <location>
        <begin position="1"/>
        <end position="12"/>
    </location>
</feature>
<dbReference type="GO" id="GO:0001522">
    <property type="term" value="P:pseudouridine synthesis"/>
    <property type="evidence" value="ECO:0007669"/>
    <property type="project" value="InterPro"/>
</dbReference>
<reference evidence="9" key="1">
    <citation type="journal article" date="2023" name="G3 (Bethesda)">
        <title>Whole genome assemblies of Zophobas morio and Tenebrio molitor.</title>
        <authorList>
            <person name="Kaur S."/>
            <person name="Stinson S.A."/>
            <person name="diCenzo G.C."/>
        </authorList>
    </citation>
    <scope>NUCLEOTIDE SEQUENCE</scope>
    <source>
        <strain evidence="9">QUZm001</strain>
    </source>
</reference>
<comment type="similarity">
    <text evidence="1">Belongs to the NAF1 family.</text>
</comment>
<dbReference type="InterPro" id="IPR040309">
    <property type="entry name" value="Naf1"/>
</dbReference>
<dbReference type="EMBL" id="JALNTZ010000007">
    <property type="protein sequence ID" value="KAJ3645780.1"/>
    <property type="molecule type" value="Genomic_DNA"/>
</dbReference>
<feature type="region of interest" description="Disordered" evidence="8">
    <location>
        <begin position="1"/>
        <end position="28"/>
    </location>
</feature>
<dbReference type="SUPFAM" id="SSF50447">
    <property type="entry name" value="Translation proteins"/>
    <property type="match status" value="1"/>
</dbReference>